<feature type="region of interest" description="Disordered" evidence="6">
    <location>
        <begin position="358"/>
        <end position="409"/>
    </location>
</feature>
<evidence type="ECO:0000256" key="5">
    <source>
        <dbReference type="ARBA" id="ARBA00046920"/>
    </source>
</evidence>
<feature type="compositionally biased region" description="Gly residues" evidence="6">
    <location>
        <begin position="249"/>
        <end position="258"/>
    </location>
</feature>
<comment type="similarity">
    <text evidence="1">Belongs to the IST1 family.</text>
</comment>
<dbReference type="PANTHER" id="PTHR12161:SF5">
    <property type="entry name" value="IST1 HOMOLOG"/>
    <property type="match status" value="1"/>
</dbReference>
<dbReference type="InterPro" id="IPR005061">
    <property type="entry name" value="Ist1"/>
</dbReference>
<evidence type="ECO:0000256" key="1">
    <source>
        <dbReference type="ARBA" id="ARBA00005536"/>
    </source>
</evidence>
<accession>A0A914Z4U4</accession>
<dbReference type="GO" id="GO:0015031">
    <property type="term" value="P:protein transport"/>
    <property type="evidence" value="ECO:0007669"/>
    <property type="project" value="InterPro"/>
</dbReference>
<dbReference type="AlphaFoldDB" id="A0A914Z4U4"/>
<evidence type="ECO:0000256" key="6">
    <source>
        <dbReference type="SAM" id="MobiDB-lite"/>
    </source>
</evidence>
<evidence type="ECO:0000256" key="2">
    <source>
        <dbReference type="ARBA" id="ARBA00014513"/>
    </source>
</evidence>
<feature type="compositionally biased region" description="Low complexity" evidence="6">
    <location>
        <begin position="378"/>
        <end position="394"/>
    </location>
</feature>
<evidence type="ECO:0000313" key="8">
    <source>
        <dbReference type="WBParaSite" id="PSU_v2.g7707.t1"/>
    </source>
</evidence>
<dbReference type="InterPro" id="IPR042277">
    <property type="entry name" value="IST1-like"/>
</dbReference>
<comment type="function">
    <text evidence="4">ESCRT-III-like protein involved in cytokinesis, nuclear envelope reassembly and endosomal tubulation. Is required for efficient abscission during cytokinesis. Involved in recruiting VPS4A and/or VPS4B to the midbody of dividing cells. During late anaphase, involved in nuclear envelope reassembly and mitotic spindle disassembly together with the ESCRT-III complex: IST1 acts by mediating the recruitment of SPAST to the nuclear membrane, leading to microtubule severing. Recruited to the reforming nuclear envelope (NE) during anaphase by LEMD2. Regulates early endosomal tubulation together with the ESCRT-III complex by mediating the recruitment of SPAST.</text>
</comment>
<proteinExistence type="inferred from homology"/>
<feature type="region of interest" description="Disordered" evidence="6">
    <location>
        <begin position="239"/>
        <end position="262"/>
    </location>
</feature>
<evidence type="ECO:0000313" key="7">
    <source>
        <dbReference type="Proteomes" id="UP000887577"/>
    </source>
</evidence>
<dbReference type="WBParaSite" id="PSU_v2.g7707.t1">
    <property type="protein sequence ID" value="PSU_v2.g7707.t1"/>
    <property type="gene ID" value="PSU_v2.g7707"/>
</dbReference>
<name>A0A914Z4U4_9BILA</name>
<dbReference type="FunFam" id="1.20.1260.60:FF:000002">
    <property type="entry name" value="Vacuolar protein sorting-associated protein IST1"/>
    <property type="match status" value="1"/>
</dbReference>
<organism evidence="7 8">
    <name type="scientific">Panagrolaimus superbus</name>
    <dbReference type="NCBI Taxonomy" id="310955"/>
    <lineage>
        <taxon>Eukaryota</taxon>
        <taxon>Metazoa</taxon>
        <taxon>Ecdysozoa</taxon>
        <taxon>Nematoda</taxon>
        <taxon>Chromadorea</taxon>
        <taxon>Rhabditida</taxon>
        <taxon>Tylenchina</taxon>
        <taxon>Panagrolaimomorpha</taxon>
        <taxon>Panagrolaimoidea</taxon>
        <taxon>Panagrolaimidae</taxon>
        <taxon>Panagrolaimus</taxon>
    </lineage>
</organism>
<sequence length="423" mass="47037">MVAISDMWGTQYPKLKTNLKLAANRLKLLQKKKTELGQKARTEIVEFITTDKPDRARIRVESIIREDFLVEAYELLEMYCETLHTRFGVIQQMKEPDDSIAEAVISLLWVAPRIAHEVPEFKVISDQLTLKYGKPFAEAARMNQLTEPAKVAPKLVQKLSVSAPSKLLVEKYLIAICRCANVEFQPDEKVMRDDDDEITLAERNLDNFVSDEPIPSKGDGIGWMHDSSILDQLPQAPTNNINHPPGNGNNSGGGGGGTAVPFNYPSLNQGTPQTPQNFANMPPPTHMAPTFPPPQISPNIPPTHMASQLPPTNMPPAHPMQNSHPQQKGPVFPHPECGAAHMPIFNAPMPPPQNEYTPYNPKSSAPDPDHIYEVPPGNFDFDFPMPPSDDFSNFQKPSHGEPTNPGDAIDDLARRFEELKKRT</sequence>
<reference evidence="8" key="1">
    <citation type="submission" date="2022-11" db="UniProtKB">
        <authorList>
            <consortium name="WormBaseParasite"/>
        </authorList>
    </citation>
    <scope>IDENTIFICATION</scope>
</reference>
<dbReference type="Gene3D" id="1.20.1260.60">
    <property type="entry name" value="Vacuolar protein sorting-associated protein Ist1"/>
    <property type="match status" value="1"/>
</dbReference>
<dbReference type="PANTHER" id="PTHR12161">
    <property type="entry name" value="IST1 FAMILY MEMBER"/>
    <property type="match status" value="1"/>
</dbReference>
<evidence type="ECO:0000256" key="3">
    <source>
        <dbReference type="ARBA" id="ARBA00032374"/>
    </source>
</evidence>
<keyword evidence="7" id="KW-1185">Reference proteome</keyword>
<feature type="compositionally biased region" description="Low complexity" evidence="6">
    <location>
        <begin position="239"/>
        <end position="248"/>
    </location>
</feature>
<dbReference type="Pfam" id="PF03398">
    <property type="entry name" value="Ist1"/>
    <property type="match status" value="1"/>
</dbReference>
<protein>
    <recommendedName>
        <fullName evidence="2">IST1 homolog</fullName>
    </recommendedName>
    <alternativeName>
        <fullName evidence="3">Charged multivesicular body protein 8</fullName>
    </alternativeName>
</protein>
<evidence type="ECO:0000256" key="4">
    <source>
        <dbReference type="ARBA" id="ARBA00046124"/>
    </source>
</evidence>
<dbReference type="Proteomes" id="UP000887577">
    <property type="component" value="Unplaced"/>
</dbReference>
<comment type="subunit">
    <text evidence="5">Interacts with CHMP1A, CHMP1B, VPS4A and VTA1. Interacts with SPAST, STAMBP, and USP8. May interact with VPS37B. May associate with the ESCRT-I complex. Interacts with MITD1, in competition with VSP4. Interacts with SPART (via MIT domain); leading to the recruitment of SPART to midbodies. Interacts with SPAST.</text>
</comment>